<sequence>MLGVPLAMAPDHTGATGENPERKPLHQPQQQSEAGSIMGSWRVIELQQVVFIMVFWISGLVPLIDLVFPSFASTYVISLSRFAFPSHSYVSTVSQDIFHDSNLFRLYVVVGTTIGHFHDQWANLELCLTNIDPKAHKRPTEPRSTSLELSDSGEETNIDPREPGEILLRKLKHSTRRKSKGLEQQEYEFMTKQANFGSEEATVSPSIKAKGPLDQGHQMERIKVYTRRSKSQLKEPGNCNILASNS</sequence>
<evidence type="ECO:0000313" key="4">
    <source>
        <dbReference type="Proteomes" id="UP001472677"/>
    </source>
</evidence>
<dbReference type="PANTHER" id="PTHR33829">
    <property type="entry name" value="OSJNBA0044M19.10 PROTEIN"/>
    <property type="match status" value="1"/>
</dbReference>
<evidence type="ECO:0000313" key="3">
    <source>
        <dbReference type="EMBL" id="KAK8561076.1"/>
    </source>
</evidence>
<evidence type="ECO:0000259" key="2">
    <source>
        <dbReference type="Pfam" id="PF24867"/>
    </source>
</evidence>
<gene>
    <name evidence="3" type="ORF">V6N12_048152</name>
</gene>
<feature type="region of interest" description="Disordered" evidence="1">
    <location>
        <begin position="200"/>
        <end position="219"/>
    </location>
</feature>
<organism evidence="3 4">
    <name type="scientific">Hibiscus sabdariffa</name>
    <name type="common">roselle</name>
    <dbReference type="NCBI Taxonomy" id="183260"/>
    <lineage>
        <taxon>Eukaryota</taxon>
        <taxon>Viridiplantae</taxon>
        <taxon>Streptophyta</taxon>
        <taxon>Embryophyta</taxon>
        <taxon>Tracheophyta</taxon>
        <taxon>Spermatophyta</taxon>
        <taxon>Magnoliopsida</taxon>
        <taxon>eudicotyledons</taxon>
        <taxon>Gunneridae</taxon>
        <taxon>Pentapetalae</taxon>
        <taxon>rosids</taxon>
        <taxon>malvids</taxon>
        <taxon>Malvales</taxon>
        <taxon>Malvaceae</taxon>
        <taxon>Malvoideae</taxon>
        <taxon>Hibiscus</taxon>
    </lineage>
</organism>
<dbReference type="InterPro" id="IPR056635">
    <property type="entry name" value="DUF7733"/>
</dbReference>
<feature type="domain" description="DUF7733" evidence="2">
    <location>
        <begin position="45"/>
        <end position="117"/>
    </location>
</feature>
<dbReference type="PANTHER" id="PTHR33829:SF2">
    <property type="entry name" value="OS04G0386700 PROTEIN"/>
    <property type="match status" value="1"/>
</dbReference>
<dbReference type="Pfam" id="PF24867">
    <property type="entry name" value="DUF7733"/>
    <property type="match status" value="1"/>
</dbReference>
<dbReference type="EMBL" id="JBBPBM010000013">
    <property type="protein sequence ID" value="KAK8561076.1"/>
    <property type="molecule type" value="Genomic_DNA"/>
</dbReference>
<dbReference type="Proteomes" id="UP001472677">
    <property type="component" value="Unassembled WGS sequence"/>
</dbReference>
<protein>
    <recommendedName>
        <fullName evidence="2">DUF7733 domain-containing protein</fullName>
    </recommendedName>
</protein>
<accession>A0ABR2EK68</accession>
<name>A0ABR2EK68_9ROSI</name>
<comment type="caution">
    <text evidence="3">The sequence shown here is derived from an EMBL/GenBank/DDBJ whole genome shotgun (WGS) entry which is preliminary data.</text>
</comment>
<feature type="region of interest" description="Disordered" evidence="1">
    <location>
        <begin position="135"/>
        <end position="160"/>
    </location>
</feature>
<reference evidence="3 4" key="1">
    <citation type="journal article" date="2024" name="G3 (Bethesda)">
        <title>Genome assembly of Hibiscus sabdariffa L. provides insights into metabolisms of medicinal natural products.</title>
        <authorList>
            <person name="Kim T."/>
        </authorList>
    </citation>
    <scope>NUCLEOTIDE SEQUENCE [LARGE SCALE GENOMIC DNA]</scope>
    <source>
        <strain evidence="3">TK-2024</strain>
        <tissue evidence="3">Old leaves</tissue>
    </source>
</reference>
<feature type="region of interest" description="Disordered" evidence="1">
    <location>
        <begin position="1"/>
        <end position="31"/>
    </location>
</feature>
<proteinExistence type="predicted"/>
<evidence type="ECO:0000256" key="1">
    <source>
        <dbReference type="SAM" id="MobiDB-lite"/>
    </source>
</evidence>
<keyword evidence="4" id="KW-1185">Reference proteome</keyword>